<reference evidence="1" key="1">
    <citation type="journal article" date="2010" name="Science">
        <title>Plasticity of animal genome architecture unmasked by rapid evolution of a pelagic tunicate.</title>
        <authorList>
            <person name="Denoeud F."/>
            <person name="Henriet S."/>
            <person name="Mungpakdee S."/>
            <person name="Aury J.M."/>
            <person name="Da Silva C."/>
            <person name="Brinkmann H."/>
            <person name="Mikhaleva J."/>
            <person name="Olsen L.C."/>
            <person name="Jubin C."/>
            <person name="Canestro C."/>
            <person name="Bouquet J.M."/>
            <person name="Danks G."/>
            <person name="Poulain J."/>
            <person name="Campsteijn C."/>
            <person name="Adamski M."/>
            <person name="Cross I."/>
            <person name="Yadetie F."/>
            <person name="Muffato M."/>
            <person name="Louis A."/>
            <person name="Butcher S."/>
            <person name="Tsagkogeorga G."/>
            <person name="Konrad A."/>
            <person name="Singh S."/>
            <person name="Jensen M.F."/>
            <person name="Cong E.H."/>
            <person name="Eikeseth-Otteraa H."/>
            <person name="Noel B."/>
            <person name="Anthouard V."/>
            <person name="Porcel B.M."/>
            <person name="Kachouri-Lafond R."/>
            <person name="Nishino A."/>
            <person name="Ugolini M."/>
            <person name="Chourrout P."/>
            <person name="Nishida H."/>
            <person name="Aasland R."/>
            <person name="Huzurbazar S."/>
            <person name="Westhof E."/>
            <person name="Delsuc F."/>
            <person name="Lehrach H."/>
            <person name="Reinhardt R."/>
            <person name="Weissenbach J."/>
            <person name="Roy S.W."/>
            <person name="Artiguenave F."/>
            <person name="Postlethwait J.H."/>
            <person name="Manak J.R."/>
            <person name="Thompson E.M."/>
            <person name="Jaillon O."/>
            <person name="Du Pasquier L."/>
            <person name="Boudinot P."/>
            <person name="Liberles D.A."/>
            <person name="Volff J.N."/>
            <person name="Philippe H."/>
            <person name="Lenhard B."/>
            <person name="Roest Crollius H."/>
            <person name="Wincker P."/>
            <person name="Chourrout D."/>
        </authorList>
    </citation>
    <scope>NUCLEOTIDE SEQUENCE [LARGE SCALE GENOMIC DNA]</scope>
</reference>
<dbReference type="Proteomes" id="UP000001307">
    <property type="component" value="Unassembled WGS sequence"/>
</dbReference>
<sequence length="577" mass="65881">MKLYGNGCNRNKTLVHWTKTTCIMVEADTKSDLIFKLGTQQGKLEKFADAVKIIIRGKDFVCFRVRCINDLIRCIKQIINPVCLDKIALMCQRSIELYLLNEMELNSIHFKKFAKSNSVIPSGLLSDFFGGGSSTTGIEGVKTPAELMKIIREKCTQNEVDLFEEKFLGQRLCEVDGIGDNWLDFLDAPKLDKRALTNLALNTDGGTDLLRVGKRNCPLFEPTTREQHIVLRFHFQVEFLLGPRNKSLGSNQPLSYVVFQREADHTTNQYPIGYQHGICLISASLEEEYGIEGVGGTHHNFVVPRMECRSPYFNMAMFVADSLKESSIRKINCFHALSPIFFLDQIKYTITLKRWDSVFKVVQSQELTKINSKLYQFHCKLESYALNKTYKRSRDETCTLHTVNWELLSIARPLTSRGMDTQVWRNGWRTIVRIIEEGGDCSKELFIPSWMKMFEITETMALKLGVDKECVNKILPGYEMSQDFGNLQTWIAGLPNEGPQLWNEEASRICRNAVCPGFIAEKIFNVDWLSRSINNGGNQTLPTTEALHTIVITMNNKTIRKDLLQNYFTALNVGQHN</sequence>
<name>E4XXA4_OIKDI</name>
<gene>
    <name evidence="1" type="ORF">GSOID_T00007285001</name>
</gene>
<keyword evidence="2" id="KW-1185">Reference proteome</keyword>
<dbReference type="EMBL" id="FN653272">
    <property type="protein sequence ID" value="CBY14298.1"/>
    <property type="molecule type" value="Genomic_DNA"/>
</dbReference>
<proteinExistence type="predicted"/>
<dbReference type="InParanoid" id="E4XXA4"/>
<evidence type="ECO:0000313" key="2">
    <source>
        <dbReference type="Proteomes" id="UP000001307"/>
    </source>
</evidence>
<protein>
    <submittedName>
        <fullName evidence="1">Uncharacterized protein</fullName>
    </submittedName>
</protein>
<evidence type="ECO:0000313" key="1">
    <source>
        <dbReference type="EMBL" id="CBY14298.1"/>
    </source>
</evidence>
<dbReference type="AlphaFoldDB" id="E4XXA4"/>
<accession>E4XXA4</accession>
<organism evidence="1">
    <name type="scientific">Oikopleura dioica</name>
    <name type="common">Tunicate</name>
    <dbReference type="NCBI Taxonomy" id="34765"/>
    <lineage>
        <taxon>Eukaryota</taxon>
        <taxon>Metazoa</taxon>
        <taxon>Chordata</taxon>
        <taxon>Tunicata</taxon>
        <taxon>Appendicularia</taxon>
        <taxon>Copelata</taxon>
        <taxon>Oikopleuridae</taxon>
        <taxon>Oikopleura</taxon>
    </lineage>
</organism>